<feature type="region of interest" description="Disordered" evidence="9">
    <location>
        <begin position="322"/>
        <end position="355"/>
    </location>
</feature>
<evidence type="ECO:0000256" key="3">
    <source>
        <dbReference type="ARBA" id="ARBA00022801"/>
    </source>
</evidence>
<dbReference type="CDD" id="cd17922">
    <property type="entry name" value="DEXHc_LHR-like"/>
    <property type="match status" value="1"/>
</dbReference>
<dbReference type="HOGENOM" id="CLU_002025_3_1_11"/>
<protein>
    <submittedName>
        <fullName evidence="12">DEAD/DEAH box helicase</fullName>
    </submittedName>
</protein>
<feature type="domain" description="Helicase ATP-binding" evidence="10">
    <location>
        <begin position="79"/>
        <end position="298"/>
    </location>
</feature>
<feature type="compositionally biased region" description="Acidic residues" evidence="9">
    <location>
        <begin position="1156"/>
        <end position="1168"/>
    </location>
</feature>
<feature type="region of interest" description="Disordered" evidence="9">
    <location>
        <begin position="377"/>
        <end position="413"/>
    </location>
</feature>
<dbReference type="PROSITE" id="PS51194">
    <property type="entry name" value="HELICASE_CTER"/>
    <property type="match status" value="1"/>
</dbReference>
<evidence type="ECO:0000313" key="12">
    <source>
        <dbReference type="EMBL" id="ADP40696.1"/>
    </source>
</evidence>
<keyword evidence="1" id="KW-0547">Nucleotide-binding</keyword>
<evidence type="ECO:0000259" key="11">
    <source>
        <dbReference type="PROSITE" id="PS51194"/>
    </source>
</evidence>
<dbReference type="PANTHER" id="PTHR47962">
    <property type="entry name" value="ATP-DEPENDENT HELICASE LHR-RELATED-RELATED"/>
    <property type="match status" value="1"/>
</dbReference>
<feature type="region of interest" description="Disordered" evidence="9">
    <location>
        <begin position="1119"/>
        <end position="1178"/>
    </location>
</feature>
<dbReference type="Pfam" id="PF08494">
    <property type="entry name" value="DEAD_assoc"/>
    <property type="match status" value="1"/>
</dbReference>
<keyword evidence="7" id="KW-0234">DNA repair</keyword>
<reference evidence="13" key="1">
    <citation type="submission" date="2010-10" db="EMBL/GenBank/DDBJ databases">
        <title>The complete genome of Rothia dentocariosa ATCC 17931.</title>
        <authorList>
            <person name="Muzny D."/>
            <person name="Qin X."/>
            <person name="Buhay C."/>
            <person name="Dugan-Rocha S."/>
            <person name="Ding Y."/>
            <person name="Chen G."/>
            <person name="Hawes A."/>
            <person name="Holder M."/>
            <person name="Jhangiani S."/>
            <person name="Johnson A."/>
            <person name="Khan Z."/>
            <person name="Li Z."/>
            <person name="Liu W."/>
            <person name="Liu X."/>
            <person name="Perez L."/>
            <person name="Shen H."/>
            <person name="Wang Q."/>
            <person name="Watt J."/>
            <person name="Xi L."/>
            <person name="Xin Y."/>
            <person name="Zhou J."/>
            <person name="Deng J."/>
            <person name="Jiang H."/>
            <person name="Liu Y."/>
            <person name="Qu J."/>
            <person name="Song X.-Z."/>
            <person name="Zhang L."/>
            <person name="Villasana D."/>
            <person name="Johnson A."/>
            <person name="Liu J."/>
            <person name="Liyanage D."/>
            <person name="Lorensuhewa L."/>
            <person name="Robinson T."/>
            <person name="Song A."/>
            <person name="Song B.-B."/>
            <person name="Dinh H."/>
            <person name="Thornton R."/>
            <person name="Coyle M."/>
            <person name="Francisco L."/>
            <person name="Jackson L."/>
            <person name="Javaid M."/>
            <person name="Korchina V."/>
            <person name="Kovar C."/>
            <person name="Mata R."/>
            <person name="Mathew T."/>
            <person name="Ngo R."/>
            <person name="Nguyen L."/>
            <person name="Nguyen N."/>
            <person name="Okwuonu G."/>
            <person name="Ongeri F."/>
            <person name="Pham C."/>
            <person name="Simmons D."/>
            <person name="Wilczek-Boney K."/>
            <person name="Hale W."/>
            <person name="Jakkamsetti A."/>
            <person name="Pham P."/>
            <person name="Ruth R."/>
            <person name="San Lucas F."/>
            <person name="Warren J."/>
            <person name="Zhang J."/>
            <person name="Zhao Z."/>
            <person name="Zhou C."/>
            <person name="Zhu D."/>
            <person name="Lee S."/>
            <person name="Bess C."/>
            <person name="Blankenburg K."/>
            <person name="Forbes L."/>
            <person name="Fu Q."/>
            <person name="Gubbala S."/>
            <person name="Hirani K."/>
            <person name="Jayaseelan J.C."/>
            <person name="Lara F."/>
            <person name="Munidasa M."/>
            <person name="Palculict T."/>
            <person name="Patil S."/>
            <person name="Pu L.-L."/>
            <person name="Saada N."/>
            <person name="Tang L."/>
            <person name="Weissenberger G."/>
            <person name="Zhu Y."/>
            <person name="Hemphill L."/>
            <person name="Shang Y."/>
            <person name="Youmans B."/>
            <person name="Ayvaz T."/>
            <person name="Ross M."/>
            <person name="Santibanez J."/>
            <person name="Aqrawi P."/>
            <person name="Gross S."/>
            <person name="Joshi V."/>
            <person name="Fowler G."/>
            <person name="Nazareth L."/>
            <person name="Reid J."/>
            <person name="Worley K."/>
            <person name="Petrosino J."/>
            <person name="Highlander S."/>
            <person name="Gibbs R."/>
        </authorList>
    </citation>
    <scope>NUCLEOTIDE SEQUENCE [LARGE SCALE GENOMIC DNA]</scope>
    <source>
        <strain evidence="13">ATCC 17931 / CDC X599 / XDIA</strain>
    </source>
</reference>
<dbReference type="SUPFAM" id="SSF52540">
    <property type="entry name" value="P-loop containing nucleoside triphosphate hydrolases"/>
    <property type="match status" value="1"/>
</dbReference>
<feature type="domain" description="Helicase C-terminal" evidence="11">
    <location>
        <begin position="425"/>
        <end position="598"/>
    </location>
</feature>
<sequence length="1916" mass="206192">MMYVMYIFNYYGPITRKSLVFAHNCPCNMCHAQKTFKENPGHIRDNGTMPDALEPFSPATQQWFRNAFGTPTAAQEGAWESISKGENALIIAPTGSGKTLAAFLWALDALYRDKSTEPDQRELTISAQGRKNGDAGETRKTQKQRAGGTRILYVSPLKALGADVERNLRAPLAGIAHTAKESGQTPPDITVGIRSGDTPARERRQLISNPPDILLTTPESLYLMLTSAARSTLTGVTTVIVDEVHALAGTKRGAHLAVSLERLDQLVERPVQRIGLSATVNPPEAVATFLGGVHPVTIVARQVPKRWDLRLSVPVPDMAALGGANDYGQGSYAPEEQRAPRGQDSPSPAPDAPDLQVQAADDAPLYTLADAIGTFPGEEGLSLELPNSSAEQDGAASATASAGARKPDSEGERASGYRASIWPYVQERIVDDIENNRSTIVFVNSRGLAEKLTAALNDIHVRRELSRRELAGEPLPDIGEEPDIAPLARAHHGSVAKDQRTLIEESLKNGSLRCVVATSSLELGIDMGHVDAVIQVASPPSVASGLQRVGRAGHRVGEVSRGLFYPKHRGDLLGSAVALSGMLAGSLEPLTVPANPLDVLAQQTVAACALGPIGVDAWYEALRRTAPFANLSRALFDSTLEMLAGRYPSDEFAELRPRIIWDRAATADAPSGTIEGRPGAQRLAVTSGGTIPDRGLFPVYLAGSEDSKAPKRVGELDEEMVYESRAGDVIALGASSWRIEDISHDAVRVSPAPGEPSRLPFWHGERVGRPVALGRRLGQFTRELAKSAGAESGGSEDASATVAIRAELTRLGLDPWASDNLLAYIREQREATGVVPTDTRFVVERCRDELGDWRVILHSPYGYPVHAPWALAVGARVQERYGIDASALAADDGIVLRIPAVEDTPPGAELFLFEPDELEEIVKDRVGESALFASRFRESAARALLLPRRDPGRRTPLWQQRQRSAQLLDVARKYPEFPILLETARECLQDVYDVPALLQLHRDIAARRISLSQVQTEGPSPFARTMLFEYVAEHIYDTDAPAAERRAAALALDPALLAELLGTAQLRDLLDPQVILEVQERLQRTGAKYRARGVEGVADLLRQLGPLTARELALRLRGNEGSGVESAPEVSQSTPKDSESRSNKADISHETGDSAENADEGLPEEDLETTPHATAEEARTLAEELVESRRAFVINPRSNTADNVEPIYAVVEDAARLRDGLGLPLPVGIAQAYLTPVAAPLEDLISRYARTHIPFTAAEASAHFSRITPTGSGAILPVLRALETQNRLFSGEYLPEELRVPRAEAADTIPLSPAPTASLEWVDAEVLRLLRARSLAALRREIEPVPQRAYGAFLPAWQGVRTQTVKVSRRLAETTEYGAYYEPERTVQVLTESKNSSAEALEGREGLLTVIDQLAGVRMPASALETLVLPARVRDYSPQLLDSLLASGEVLWRGEGEISGNDGWVSLHLAESAELTLPGSSRTQALDELGPVEHAVFEALSGGGLFFMPLRERVHEILASRAASGEVVHFPEASEVSAALWRLVWAGLVTNDTFAPVRAMLAGGSSAHPVRPAAPLARPVRRRGAARLSAARTSAGAYPRRYSGLGGARAGSSNPQVSARDSGRFSHISLPQSRPHAAGTESPQEADATVTAYARAELLLDRYGVLTRGALASEDVPGGFAALYRVYAAAEERALVRRGYFIEGLGAAQFASPATVDAVRSYANIGADNPQNTGVKRIKNEEVFGLFEGVLLAATDPANPYGAALTWPSVPSLLSASSAPGGTEETEREGTETAQSVRHRPGRKAGACLILLDGEAVLYLERGGKTLLSFTAEPLKLEAAAPLLARIVQAGIAEKIVVEKLNDCDILATPEPPTHRGASKADSNRLPEHPVVALRRALLAQGFYTTPRGLRMRRSP</sequence>
<name>E3H4R3_ROTDC</name>
<dbReference type="InterPro" id="IPR055368">
    <property type="entry name" value="WH3_Lhr"/>
</dbReference>
<dbReference type="eggNOG" id="COG1201">
    <property type="taxonomic scope" value="Bacteria"/>
</dbReference>
<dbReference type="GO" id="GO:0004386">
    <property type="term" value="F:helicase activity"/>
    <property type="evidence" value="ECO:0007669"/>
    <property type="project" value="UniProtKB-KW"/>
</dbReference>
<feature type="region of interest" description="Disordered" evidence="9">
    <location>
        <begin position="1605"/>
        <end position="1646"/>
    </location>
</feature>
<feature type="compositionally biased region" description="Low complexity" evidence="9">
    <location>
        <begin position="394"/>
        <end position="404"/>
    </location>
</feature>
<dbReference type="InterPro" id="IPR045628">
    <property type="entry name" value="Lhr_WH_dom"/>
</dbReference>
<dbReference type="InterPro" id="IPR013701">
    <property type="entry name" value="Lhr-like_DEAD/DEAH_assoc"/>
</dbReference>
<dbReference type="InterPro" id="IPR001650">
    <property type="entry name" value="Helicase_C-like"/>
</dbReference>
<dbReference type="GO" id="GO:0016887">
    <property type="term" value="F:ATP hydrolysis activity"/>
    <property type="evidence" value="ECO:0007669"/>
    <property type="project" value="TreeGrafter"/>
</dbReference>
<dbReference type="InterPro" id="IPR014001">
    <property type="entry name" value="Helicase_ATP-bd"/>
</dbReference>
<evidence type="ECO:0000256" key="6">
    <source>
        <dbReference type="ARBA" id="ARBA00023125"/>
    </source>
</evidence>
<evidence type="ECO:0000256" key="5">
    <source>
        <dbReference type="ARBA" id="ARBA00022840"/>
    </source>
</evidence>
<dbReference type="Pfam" id="PF23235">
    <property type="entry name" value="WHD_3rd_Lhr"/>
    <property type="match status" value="1"/>
</dbReference>
<keyword evidence="4 12" id="KW-0347">Helicase</keyword>
<dbReference type="Pfam" id="PF00270">
    <property type="entry name" value="DEAD"/>
    <property type="match status" value="1"/>
</dbReference>
<accession>E3H4R3</accession>
<dbReference type="GO" id="GO:0006281">
    <property type="term" value="P:DNA repair"/>
    <property type="evidence" value="ECO:0007669"/>
    <property type="project" value="UniProtKB-KW"/>
</dbReference>
<keyword evidence="5" id="KW-0067">ATP-binding</keyword>
<feature type="compositionally biased region" description="Basic and acidic residues" evidence="9">
    <location>
        <begin position="1136"/>
        <end position="1152"/>
    </location>
</feature>
<evidence type="ECO:0000259" key="10">
    <source>
        <dbReference type="PROSITE" id="PS51192"/>
    </source>
</evidence>
<keyword evidence="2" id="KW-0227">DNA damage</keyword>
<evidence type="ECO:0000313" key="13">
    <source>
        <dbReference type="Proteomes" id="UP000000387"/>
    </source>
</evidence>
<dbReference type="Pfam" id="PF00271">
    <property type="entry name" value="Helicase_C"/>
    <property type="match status" value="1"/>
</dbReference>
<dbReference type="Gene3D" id="3.40.50.300">
    <property type="entry name" value="P-loop containing nucleotide triphosphate hydrolases"/>
    <property type="match status" value="2"/>
</dbReference>
<evidence type="ECO:0000256" key="7">
    <source>
        <dbReference type="ARBA" id="ARBA00023204"/>
    </source>
</evidence>
<keyword evidence="3" id="KW-0378">Hydrolase</keyword>
<organism evidence="12 13">
    <name type="scientific">Rothia dentocariosa (strain ATCC 17931 / CDC X599 / XDIA)</name>
    <dbReference type="NCBI Taxonomy" id="762948"/>
    <lineage>
        <taxon>Bacteria</taxon>
        <taxon>Bacillati</taxon>
        <taxon>Actinomycetota</taxon>
        <taxon>Actinomycetes</taxon>
        <taxon>Micrococcales</taxon>
        <taxon>Micrococcaceae</taxon>
        <taxon>Rothia</taxon>
    </lineage>
</organism>
<dbReference type="SMART" id="SM00490">
    <property type="entry name" value="HELICc"/>
    <property type="match status" value="1"/>
</dbReference>
<keyword evidence="6" id="KW-0238">DNA-binding</keyword>
<proteinExistence type="predicted"/>
<dbReference type="Pfam" id="PF23234">
    <property type="entry name" value="WHD_4th_Lhr"/>
    <property type="match status" value="1"/>
</dbReference>
<feature type="region of interest" description="Disordered" evidence="9">
    <location>
        <begin position="116"/>
        <end position="147"/>
    </location>
</feature>
<evidence type="ECO:0000256" key="9">
    <source>
        <dbReference type="SAM" id="MobiDB-lite"/>
    </source>
</evidence>
<evidence type="ECO:0000256" key="1">
    <source>
        <dbReference type="ARBA" id="ARBA00022741"/>
    </source>
</evidence>
<keyword evidence="8" id="KW-0413">Isomerase</keyword>
<dbReference type="GO" id="GO:0005524">
    <property type="term" value="F:ATP binding"/>
    <property type="evidence" value="ECO:0007669"/>
    <property type="project" value="UniProtKB-KW"/>
</dbReference>
<dbReference type="EMBL" id="CP002280">
    <property type="protein sequence ID" value="ADP40696.1"/>
    <property type="molecule type" value="Genomic_DNA"/>
</dbReference>
<evidence type="ECO:0000256" key="4">
    <source>
        <dbReference type="ARBA" id="ARBA00022806"/>
    </source>
</evidence>
<gene>
    <name evidence="12" type="ordered locus">HMPREF0733_11239</name>
</gene>
<dbReference type="KEGG" id="rdn:HMPREF0733_11239"/>
<dbReference type="SMART" id="SM00487">
    <property type="entry name" value="DEXDc"/>
    <property type="match status" value="1"/>
</dbReference>
<dbReference type="InterPro" id="IPR055369">
    <property type="entry name" value="WH2_Lhr"/>
</dbReference>
<dbReference type="InterPro" id="IPR055367">
    <property type="entry name" value="WH4_Lhr"/>
</dbReference>
<dbReference type="InterPro" id="IPR027417">
    <property type="entry name" value="P-loop_NTPase"/>
</dbReference>
<dbReference type="Proteomes" id="UP000000387">
    <property type="component" value="Chromosome"/>
</dbReference>
<evidence type="ECO:0000256" key="8">
    <source>
        <dbReference type="ARBA" id="ARBA00023235"/>
    </source>
</evidence>
<dbReference type="GO" id="GO:0003677">
    <property type="term" value="F:DNA binding"/>
    <property type="evidence" value="ECO:0007669"/>
    <property type="project" value="UniProtKB-KW"/>
</dbReference>
<evidence type="ECO:0000256" key="2">
    <source>
        <dbReference type="ARBA" id="ARBA00022763"/>
    </source>
</evidence>
<feature type="compositionally biased region" description="Basic and acidic residues" evidence="9">
    <location>
        <begin position="131"/>
        <end position="140"/>
    </location>
</feature>
<dbReference type="Pfam" id="PF23236">
    <property type="entry name" value="WHD_2nd_Lhr"/>
    <property type="match status" value="2"/>
</dbReference>
<dbReference type="Pfam" id="PF19306">
    <property type="entry name" value="WHD_Lhr"/>
    <property type="match status" value="1"/>
</dbReference>
<feature type="region of interest" description="Disordered" evidence="9">
    <location>
        <begin position="1775"/>
        <end position="1799"/>
    </location>
</feature>
<dbReference type="PANTHER" id="PTHR47962:SF5">
    <property type="entry name" value="ATP-DEPENDENT HELICASE LHR-RELATED"/>
    <property type="match status" value="1"/>
</dbReference>
<dbReference type="PROSITE" id="PS51192">
    <property type="entry name" value="HELICASE_ATP_BIND_1"/>
    <property type="match status" value="1"/>
</dbReference>
<dbReference type="InterPro" id="IPR011545">
    <property type="entry name" value="DEAD/DEAH_box_helicase_dom"/>
</dbReference>
<dbReference type="InterPro" id="IPR052511">
    <property type="entry name" value="ATP-dep_Helicase"/>
</dbReference>